<dbReference type="EC" id="2.1.1.63" evidence="3"/>
<keyword evidence="5 15" id="KW-0808">Transferase</keyword>
<dbReference type="GO" id="GO:0006281">
    <property type="term" value="P:DNA repair"/>
    <property type="evidence" value="ECO:0007669"/>
    <property type="project" value="UniProtKB-KW"/>
</dbReference>
<feature type="binding site" evidence="13">
    <location>
        <position position="46"/>
    </location>
    <ligand>
        <name>Zn(2+)</name>
        <dbReference type="ChEBI" id="CHEBI:29105"/>
    </ligand>
</feature>
<dbReference type="PANTHER" id="PTHR10815">
    <property type="entry name" value="METHYLATED-DNA--PROTEIN-CYSTEINE METHYLTRANSFERASE"/>
    <property type="match status" value="1"/>
</dbReference>
<dbReference type="InterPro" id="IPR001497">
    <property type="entry name" value="MethylDNA_cys_MeTrfase_AS"/>
</dbReference>
<proteinExistence type="inferred from homology"/>
<sequence length="357" mass="37848">MNTIAPPHDSLDTDPRWQAILTRDRAADGTFWYSVLTTGIYCRPSCASRLPRRENVRLHDSLASARASGCRACLRCRPDGEGADPEAGAVMAACRHLEAAEGHVTLATLAAVAGLSPVRLRAAFRRHTGLSPRAYAAGLRAARLRAALPGAGRVADAAFEAGFGALSRFYAEAMAALGMTPEHYRRFGAGEVLRLAPARSGLGHVLVAFSHRGIAAIALGDDPDALRVRMMTDFAEARWVEPLPEDAATLQAVIGAIDGAGGAALPLDIRGTAFQHRVWTALRGISPGRPVSYADLATTIGRPEAARAVAGACAANRLAVVVPCHRVVRGDGALGGYRWGVERKRRLLARERSDTDA</sequence>
<dbReference type="Pfam" id="PF02805">
    <property type="entry name" value="Ada_Zn_binding"/>
    <property type="match status" value="1"/>
</dbReference>
<dbReference type="InterPro" id="IPR036631">
    <property type="entry name" value="MGMT_N_sf"/>
</dbReference>
<dbReference type="EMBL" id="JACHXV010000006">
    <property type="protein sequence ID" value="MBB3174180.1"/>
    <property type="molecule type" value="Genomic_DNA"/>
</dbReference>
<dbReference type="PROSITE" id="PS01124">
    <property type="entry name" value="HTH_ARAC_FAMILY_2"/>
    <property type="match status" value="1"/>
</dbReference>
<evidence type="ECO:0000256" key="7">
    <source>
        <dbReference type="ARBA" id="ARBA00023015"/>
    </source>
</evidence>
<dbReference type="Pfam" id="PF12833">
    <property type="entry name" value="HTH_18"/>
    <property type="match status" value="1"/>
</dbReference>
<keyword evidence="7" id="KW-0805">Transcription regulation</keyword>
<evidence type="ECO:0000256" key="13">
    <source>
        <dbReference type="PIRSR" id="PIRSR000409-3"/>
    </source>
</evidence>
<dbReference type="PROSITE" id="PS00374">
    <property type="entry name" value="MGMT"/>
    <property type="match status" value="1"/>
</dbReference>
<keyword evidence="13" id="KW-0479">Metal-binding</keyword>
<dbReference type="FunFam" id="1.10.10.10:FF:000214">
    <property type="entry name" value="Methylated-DNA--protein-cysteine methyltransferase"/>
    <property type="match status" value="1"/>
</dbReference>
<evidence type="ECO:0000256" key="2">
    <source>
        <dbReference type="ARBA" id="ARBA00008711"/>
    </source>
</evidence>
<feature type="binding site" evidence="13">
    <location>
        <position position="73"/>
    </location>
    <ligand>
        <name>Zn(2+)</name>
        <dbReference type="ChEBI" id="CHEBI:29105"/>
    </ligand>
</feature>
<comment type="catalytic activity">
    <reaction evidence="11">
        <text>a 6-O-methyl-2'-deoxyguanosine in DNA + L-cysteinyl-[protein] = S-methyl-L-cysteinyl-[protein] + a 2'-deoxyguanosine in DNA</text>
        <dbReference type="Rhea" id="RHEA:24000"/>
        <dbReference type="Rhea" id="RHEA-COMP:10131"/>
        <dbReference type="Rhea" id="RHEA-COMP:10132"/>
        <dbReference type="Rhea" id="RHEA-COMP:11367"/>
        <dbReference type="Rhea" id="RHEA-COMP:11368"/>
        <dbReference type="ChEBI" id="CHEBI:29950"/>
        <dbReference type="ChEBI" id="CHEBI:82612"/>
        <dbReference type="ChEBI" id="CHEBI:85445"/>
        <dbReference type="ChEBI" id="CHEBI:85448"/>
        <dbReference type="EC" id="2.1.1.63"/>
    </reaction>
</comment>
<name>A0A839V159_9PROT</name>
<keyword evidence="16" id="KW-1185">Reference proteome</keyword>
<dbReference type="GO" id="GO:0003700">
    <property type="term" value="F:DNA-binding transcription factor activity"/>
    <property type="evidence" value="ECO:0007669"/>
    <property type="project" value="InterPro"/>
</dbReference>
<dbReference type="InterPro" id="IPR036217">
    <property type="entry name" value="MethylDNA_cys_MeTrfase_DNAb"/>
</dbReference>
<comment type="caution">
    <text evidence="15">The sequence shown here is derived from an EMBL/GenBank/DDBJ whole genome shotgun (WGS) entry which is preliminary data.</text>
</comment>
<dbReference type="NCBIfam" id="NF011964">
    <property type="entry name" value="PRK15435.1"/>
    <property type="match status" value="1"/>
</dbReference>
<dbReference type="Gene3D" id="1.10.10.60">
    <property type="entry name" value="Homeodomain-like"/>
    <property type="match status" value="1"/>
</dbReference>
<protein>
    <recommendedName>
        <fullName evidence="3">methylated-DNA--[protein]-cysteine S-methyltransferase</fullName>
        <ecNumber evidence="3">2.1.1.63</ecNumber>
    </recommendedName>
</protein>
<feature type="binding site" evidence="13">
    <location>
        <position position="42"/>
    </location>
    <ligand>
        <name>Zn(2+)</name>
        <dbReference type="ChEBI" id="CHEBI:29105"/>
    </ligand>
</feature>
<organism evidence="15 16">
    <name type="scientific">Endobacter medicaginis</name>
    <dbReference type="NCBI Taxonomy" id="1181271"/>
    <lineage>
        <taxon>Bacteria</taxon>
        <taxon>Pseudomonadati</taxon>
        <taxon>Pseudomonadota</taxon>
        <taxon>Alphaproteobacteria</taxon>
        <taxon>Acetobacterales</taxon>
        <taxon>Acetobacteraceae</taxon>
        <taxon>Endobacter</taxon>
    </lineage>
</organism>
<dbReference type="InterPro" id="IPR009057">
    <property type="entry name" value="Homeodomain-like_sf"/>
</dbReference>
<keyword evidence="4 15" id="KW-0489">Methyltransferase</keyword>
<dbReference type="InterPro" id="IPR004026">
    <property type="entry name" value="Ada_DNA_repair_Zn-bd"/>
</dbReference>
<keyword evidence="9" id="KW-0804">Transcription</keyword>
<comment type="cofactor">
    <cofactor evidence="13">
        <name>Zn(2+)</name>
        <dbReference type="ChEBI" id="CHEBI:29105"/>
    </cofactor>
    <text evidence="13">Binds 1 zinc ion per subunit.</text>
</comment>
<dbReference type="Gene3D" id="3.30.160.70">
    <property type="entry name" value="Methylated DNA-protein cysteine methyltransferase domain"/>
    <property type="match status" value="1"/>
</dbReference>
<evidence type="ECO:0000256" key="4">
    <source>
        <dbReference type="ARBA" id="ARBA00022603"/>
    </source>
</evidence>
<dbReference type="GO" id="GO:0032259">
    <property type="term" value="P:methylation"/>
    <property type="evidence" value="ECO:0007669"/>
    <property type="project" value="UniProtKB-KW"/>
</dbReference>
<dbReference type="Pfam" id="PF01035">
    <property type="entry name" value="DNA_binding_1"/>
    <property type="match status" value="1"/>
</dbReference>
<accession>A0A839V159</accession>
<dbReference type="InterPro" id="IPR036388">
    <property type="entry name" value="WH-like_DNA-bd_sf"/>
</dbReference>
<feature type="binding site" evidence="13">
    <location>
        <position position="76"/>
    </location>
    <ligand>
        <name>Zn(2+)</name>
        <dbReference type="ChEBI" id="CHEBI:29105"/>
    </ligand>
</feature>
<dbReference type="RefSeq" id="WP_246330170.1">
    <property type="nucleotide sequence ID" value="NZ_JACHXV010000006.1"/>
</dbReference>
<dbReference type="AlphaFoldDB" id="A0A839V159"/>
<evidence type="ECO:0000256" key="12">
    <source>
        <dbReference type="PIRSR" id="PIRSR000409-1"/>
    </source>
</evidence>
<comment type="catalytic activity">
    <reaction evidence="1">
        <text>a 4-O-methyl-thymidine in DNA + L-cysteinyl-[protein] = a thymidine in DNA + S-methyl-L-cysteinyl-[protein]</text>
        <dbReference type="Rhea" id="RHEA:53428"/>
        <dbReference type="Rhea" id="RHEA-COMP:10131"/>
        <dbReference type="Rhea" id="RHEA-COMP:10132"/>
        <dbReference type="Rhea" id="RHEA-COMP:13555"/>
        <dbReference type="Rhea" id="RHEA-COMP:13556"/>
        <dbReference type="ChEBI" id="CHEBI:29950"/>
        <dbReference type="ChEBI" id="CHEBI:82612"/>
        <dbReference type="ChEBI" id="CHEBI:137386"/>
        <dbReference type="ChEBI" id="CHEBI:137387"/>
        <dbReference type="EC" id="2.1.1.63"/>
    </reaction>
</comment>
<evidence type="ECO:0000256" key="6">
    <source>
        <dbReference type="ARBA" id="ARBA00022763"/>
    </source>
</evidence>
<dbReference type="SUPFAM" id="SSF53155">
    <property type="entry name" value="Methylated DNA-protein cysteine methyltransferase domain"/>
    <property type="match status" value="1"/>
</dbReference>
<keyword evidence="13" id="KW-0862">Zinc</keyword>
<evidence type="ECO:0000259" key="14">
    <source>
        <dbReference type="PROSITE" id="PS01124"/>
    </source>
</evidence>
<evidence type="ECO:0000313" key="15">
    <source>
        <dbReference type="EMBL" id="MBB3174180.1"/>
    </source>
</evidence>
<evidence type="ECO:0000256" key="9">
    <source>
        <dbReference type="ARBA" id="ARBA00023163"/>
    </source>
</evidence>
<comment type="similarity">
    <text evidence="2">Belongs to the MGMT family.</text>
</comment>
<dbReference type="GO" id="GO:0043565">
    <property type="term" value="F:sequence-specific DNA binding"/>
    <property type="evidence" value="ECO:0007669"/>
    <property type="project" value="InterPro"/>
</dbReference>
<evidence type="ECO:0000256" key="3">
    <source>
        <dbReference type="ARBA" id="ARBA00011918"/>
    </source>
</evidence>
<dbReference type="PANTHER" id="PTHR10815:SF14">
    <property type="entry name" value="BIFUNCTIONAL TRANSCRIPTIONAL ACTIVATOR_DNA REPAIR ENZYME ADA"/>
    <property type="match status" value="1"/>
</dbReference>
<evidence type="ECO:0000256" key="10">
    <source>
        <dbReference type="ARBA" id="ARBA00023204"/>
    </source>
</evidence>
<feature type="active site" description="Nucleophile; methyl group acceptor from methylphosphotriester" evidence="12">
    <location>
        <position position="42"/>
    </location>
</feature>
<keyword evidence="8" id="KW-0010">Activator</keyword>
<dbReference type="InterPro" id="IPR018060">
    <property type="entry name" value="HTH_AraC"/>
</dbReference>
<evidence type="ECO:0000256" key="8">
    <source>
        <dbReference type="ARBA" id="ARBA00023159"/>
    </source>
</evidence>
<keyword evidence="6" id="KW-0227">DNA damage</keyword>
<dbReference type="SUPFAM" id="SSF46689">
    <property type="entry name" value="Homeodomain-like"/>
    <property type="match status" value="1"/>
</dbReference>
<dbReference type="NCBIfam" id="TIGR00589">
    <property type="entry name" value="ogt"/>
    <property type="match status" value="1"/>
</dbReference>
<feature type="active site" description="Nucleophile; methyl group acceptor from either O6-methylguanine or O4-methylthymine" evidence="12">
    <location>
        <position position="324"/>
    </location>
</feature>
<keyword evidence="10" id="KW-0234">DNA repair</keyword>
<dbReference type="Gene3D" id="3.40.10.10">
    <property type="entry name" value="DNA Methylphosphotriester Repair Domain"/>
    <property type="match status" value="1"/>
</dbReference>
<reference evidence="15 16" key="1">
    <citation type="submission" date="2020-08" db="EMBL/GenBank/DDBJ databases">
        <title>Genomic Encyclopedia of Type Strains, Phase III (KMG-III): the genomes of soil and plant-associated and newly described type strains.</title>
        <authorList>
            <person name="Whitman W."/>
        </authorList>
    </citation>
    <scope>NUCLEOTIDE SEQUENCE [LARGE SCALE GENOMIC DNA]</scope>
    <source>
        <strain evidence="15 16">CECT 8088</strain>
    </source>
</reference>
<dbReference type="Gene3D" id="1.10.10.10">
    <property type="entry name" value="Winged helix-like DNA-binding domain superfamily/Winged helix DNA-binding domain"/>
    <property type="match status" value="1"/>
</dbReference>
<evidence type="ECO:0000256" key="1">
    <source>
        <dbReference type="ARBA" id="ARBA00001286"/>
    </source>
</evidence>
<feature type="domain" description="HTH araC/xylS-type" evidence="14">
    <location>
        <begin position="87"/>
        <end position="187"/>
    </location>
</feature>
<dbReference type="GO" id="GO:0003908">
    <property type="term" value="F:methylated-DNA-[protein]-cysteine S-methyltransferase activity"/>
    <property type="evidence" value="ECO:0007669"/>
    <property type="project" value="UniProtKB-EC"/>
</dbReference>
<dbReference type="SUPFAM" id="SSF46767">
    <property type="entry name" value="Methylated DNA-protein cysteine methyltransferase, C-terminal domain"/>
    <property type="match status" value="1"/>
</dbReference>
<evidence type="ECO:0000256" key="11">
    <source>
        <dbReference type="ARBA" id="ARBA00049348"/>
    </source>
</evidence>
<evidence type="ECO:0000313" key="16">
    <source>
        <dbReference type="Proteomes" id="UP000557688"/>
    </source>
</evidence>
<dbReference type="InterPro" id="IPR014048">
    <property type="entry name" value="MethylDNA_cys_MeTrfase_DNA-bd"/>
</dbReference>
<gene>
    <name evidence="15" type="ORF">FHR90_002016</name>
</gene>
<dbReference type="CDD" id="cd06445">
    <property type="entry name" value="ATase"/>
    <property type="match status" value="1"/>
</dbReference>
<dbReference type="Proteomes" id="UP000557688">
    <property type="component" value="Unassembled WGS sequence"/>
</dbReference>
<dbReference type="SUPFAM" id="SSF57884">
    <property type="entry name" value="Ada DNA repair protein, N-terminal domain (N-Ada 10)"/>
    <property type="match status" value="1"/>
</dbReference>
<dbReference type="InterPro" id="IPR016221">
    <property type="entry name" value="Bifunct_regulatory_prot_Ada"/>
</dbReference>
<dbReference type="PIRSF" id="PIRSF000409">
    <property type="entry name" value="Ada"/>
    <property type="match status" value="1"/>
</dbReference>
<dbReference type="GO" id="GO:0008270">
    <property type="term" value="F:zinc ion binding"/>
    <property type="evidence" value="ECO:0007669"/>
    <property type="project" value="InterPro"/>
</dbReference>
<dbReference type="InterPro" id="IPR035451">
    <property type="entry name" value="Ada-like_dom_sf"/>
</dbReference>
<dbReference type="SMART" id="SM00342">
    <property type="entry name" value="HTH_ARAC"/>
    <property type="match status" value="1"/>
</dbReference>
<evidence type="ECO:0000256" key="5">
    <source>
        <dbReference type="ARBA" id="ARBA00022679"/>
    </source>
</evidence>